<name>A0ABR4N4W6_9FUNG</name>
<organism evidence="2 3">
    <name type="scientific">Polyrhizophydium stewartii</name>
    <dbReference type="NCBI Taxonomy" id="2732419"/>
    <lineage>
        <taxon>Eukaryota</taxon>
        <taxon>Fungi</taxon>
        <taxon>Fungi incertae sedis</taxon>
        <taxon>Chytridiomycota</taxon>
        <taxon>Chytridiomycota incertae sedis</taxon>
        <taxon>Chytridiomycetes</taxon>
        <taxon>Rhizophydiales</taxon>
        <taxon>Rhizophydiales incertae sedis</taxon>
        <taxon>Polyrhizophydium</taxon>
    </lineage>
</organism>
<sequence>MGKPPRPPKVLVSAFSHTSPEDAPPCPAAAPMPRLPKALRDPRSAPIAAAAAEAAAAAAASGNHAAPSAELSQPPSSSSGMPMLQSELVSGKARLRAISLQRTPSGTPVSRQKPQQIVTTNDLVHAALRRKFGGASPCQDEHDADDGFDGAAAAP</sequence>
<feature type="compositionally biased region" description="Pro residues" evidence="1">
    <location>
        <begin position="22"/>
        <end position="34"/>
    </location>
</feature>
<dbReference type="EMBL" id="JADGIZ020000032">
    <property type="protein sequence ID" value="KAL2914553.1"/>
    <property type="molecule type" value="Genomic_DNA"/>
</dbReference>
<gene>
    <name evidence="2" type="ORF">HK105_205904</name>
</gene>
<feature type="region of interest" description="Disordered" evidence="1">
    <location>
        <begin position="134"/>
        <end position="155"/>
    </location>
</feature>
<feature type="compositionally biased region" description="Polar residues" evidence="1">
    <location>
        <begin position="100"/>
        <end position="118"/>
    </location>
</feature>
<proteinExistence type="predicted"/>
<comment type="caution">
    <text evidence="2">The sequence shown here is derived from an EMBL/GenBank/DDBJ whole genome shotgun (WGS) entry which is preliminary data.</text>
</comment>
<accession>A0ABR4N4W6</accession>
<evidence type="ECO:0000313" key="2">
    <source>
        <dbReference type="EMBL" id="KAL2914553.1"/>
    </source>
</evidence>
<evidence type="ECO:0000256" key="1">
    <source>
        <dbReference type="SAM" id="MobiDB-lite"/>
    </source>
</evidence>
<dbReference type="Proteomes" id="UP001527925">
    <property type="component" value="Unassembled WGS sequence"/>
</dbReference>
<feature type="region of interest" description="Disordered" evidence="1">
    <location>
        <begin position="1"/>
        <end position="118"/>
    </location>
</feature>
<reference evidence="2 3" key="1">
    <citation type="submission" date="2023-09" db="EMBL/GenBank/DDBJ databases">
        <title>Pangenome analysis of Batrachochytrium dendrobatidis and related Chytrids.</title>
        <authorList>
            <person name="Yacoub M.N."/>
            <person name="Stajich J.E."/>
            <person name="James T.Y."/>
        </authorList>
    </citation>
    <scope>NUCLEOTIDE SEQUENCE [LARGE SCALE GENOMIC DNA]</scope>
    <source>
        <strain evidence="2 3">JEL0888</strain>
    </source>
</reference>
<keyword evidence="3" id="KW-1185">Reference proteome</keyword>
<feature type="compositionally biased region" description="Low complexity" evidence="1">
    <location>
        <begin position="44"/>
        <end position="87"/>
    </location>
</feature>
<evidence type="ECO:0000313" key="3">
    <source>
        <dbReference type="Proteomes" id="UP001527925"/>
    </source>
</evidence>
<protein>
    <submittedName>
        <fullName evidence="2">Uncharacterized protein</fullName>
    </submittedName>
</protein>